<feature type="non-terminal residue" evidence="2">
    <location>
        <position position="604"/>
    </location>
</feature>
<feature type="region of interest" description="Disordered" evidence="1">
    <location>
        <begin position="526"/>
        <end position="557"/>
    </location>
</feature>
<evidence type="ECO:0008006" key="3">
    <source>
        <dbReference type="Google" id="ProtNLM"/>
    </source>
</evidence>
<gene>
    <name evidence="2" type="ORF">Tci_549441</name>
</gene>
<reference evidence="2" key="1">
    <citation type="journal article" date="2019" name="Sci. Rep.">
        <title>Draft genome of Tanacetum cinerariifolium, the natural source of mosquito coil.</title>
        <authorList>
            <person name="Yamashiro T."/>
            <person name="Shiraishi A."/>
            <person name="Satake H."/>
            <person name="Nakayama K."/>
        </authorList>
    </citation>
    <scope>NUCLEOTIDE SEQUENCE</scope>
</reference>
<evidence type="ECO:0000313" key="2">
    <source>
        <dbReference type="EMBL" id="GEZ77468.1"/>
    </source>
</evidence>
<protein>
    <recommendedName>
        <fullName evidence="3">Integrase, catalytic region, zinc finger, CCHC-type, peptidase aspartic, catalytic</fullName>
    </recommendedName>
</protein>
<organism evidence="2">
    <name type="scientific">Tanacetum cinerariifolium</name>
    <name type="common">Dalmatian daisy</name>
    <name type="synonym">Chrysanthemum cinerariifolium</name>
    <dbReference type="NCBI Taxonomy" id="118510"/>
    <lineage>
        <taxon>Eukaryota</taxon>
        <taxon>Viridiplantae</taxon>
        <taxon>Streptophyta</taxon>
        <taxon>Embryophyta</taxon>
        <taxon>Tracheophyta</taxon>
        <taxon>Spermatophyta</taxon>
        <taxon>Magnoliopsida</taxon>
        <taxon>eudicotyledons</taxon>
        <taxon>Gunneridae</taxon>
        <taxon>Pentapetalae</taxon>
        <taxon>asterids</taxon>
        <taxon>campanulids</taxon>
        <taxon>Asterales</taxon>
        <taxon>Asteraceae</taxon>
        <taxon>Asteroideae</taxon>
        <taxon>Anthemideae</taxon>
        <taxon>Anthemidinae</taxon>
        <taxon>Tanacetum</taxon>
    </lineage>
</organism>
<name>A0A699ISM1_TANCI</name>
<proteinExistence type="predicted"/>
<feature type="compositionally biased region" description="Basic and acidic residues" evidence="1">
    <location>
        <begin position="537"/>
        <end position="554"/>
    </location>
</feature>
<accession>A0A699ISM1</accession>
<dbReference type="AlphaFoldDB" id="A0A699ISM1"/>
<comment type="caution">
    <text evidence="2">The sequence shown here is derived from an EMBL/GenBank/DDBJ whole genome shotgun (WGS) entry which is preliminary data.</text>
</comment>
<sequence length="604" mass="68998">MTNSVYEPISNALVTHSMRNAKFDVIYAMCSKCLFDVNHDICFIDYMNDVNVRSKSQSKRNKKRKVWKPTGKTLSQSVITSQHASIPVIDDEEALVLEEVSRSTMLAKQNNPISKENKVNTTPINYVELNRLFEDFGKRFVPQKELFNEQAFWLQTSHPNTDQSASSPVKIKAPKVTLVNTSLKNPRYLLGQFNTVVKKRITPDAITEGMQRSESCDKCFDLDAKLLKSQNTYNDLSKSYSQLEKHFISLELTMQLNKENFQKDSFSNNQNALEIPEYFENNNLKAQLQAKDTTICKLKEHIKYKRENDKEEKVKHEMDEIETINIELEHSTRALSKEHCDSLIAQLNSKSVENADLKGQVQEKVFVTTTLQSKLTRLKGKHVLDNATTIINATTIAPGMFKLDIEPISHRLKNNRDPHEACPALPKPSEKLFVVTPLNKDKKVSNALVTHSMRNAKFDVIYAMCSKCLFDVNHDICFIDYMNDVNVRSKSQSKRNKKRKVWKPTGKETTITPIITPSSELRVYSRKPKASRSVRSSSKDKIVESKSSNTKEPKQSWGSTVFDVPSSFLIYCSKFLGTVRFGNNHIAKIMGYGYYQMGNVKISQ</sequence>
<dbReference type="EMBL" id="BKCJ010321876">
    <property type="protein sequence ID" value="GEZ77468.1"/>
    <property type="molecule type" value="Genomic_DNA"/>
</dbReference>
<evidence type="ECO:0000256" key="1">
    <source>
        <dbReference type="SAM" id="MobiDB-lite"/>
    </source>
</evidence>